<dbReference type="PANTHER" id="PTHR10110:SF86">
    <property type="entry name" value="SODIUM_HYDROGEN EXCHANGER 7"/>
    <property type="match status" value="1"/>
</dbReference>
<organism evidence="12 13">
    <name type="scientific">Skeletonema marinoi</name>
    <dbReference type="NCBI Taxonomy" id="267567"/>
    <lineage>
        <taxon>Eukaryota</taxon>
        <taxon>Sar</taxon>
        <taxon>Stramenopiles</taxon>
        <taxon>Ochrophyta</taxon>
        <taxon>Bacillariophyta</taxon>
        <taxon>Coscinodiscophyceae</taxon>
        <taxon>Thalassiosirophycidae</taxon>
        <taxon>Thalassiosirales</taxon>
        <taxon>Skeletonemataceae</taxon>
        <taxon>Skeletonema</taxon>
        <taxon>Skeletonema marinoi-dohrnii complex</taxon>
    </lineage>
</organism>
<feature type="transmembrane region" description="Helical" evidence="10">
    <location>
        <begin position="62"/>
        <end position="81"/>
    </location>
</feature>
<keyword evidence="7" id="KW-0406">Ion transport</keyword>
<gene>
    <name evidence="12" type="ORF">QTG54_008054</name>
</gene>
<dbReference type="GO" id="GO:0015385">
    <property type="term" value="F:sodium:proton antiporter activity"/>
    <property type="evidence" value="ECO:0007669"/>
    <property type="project" value="InterPro"/>
</dbReference>
<evidence type="ECO:0000256" key="1">
    <source>
        <dbReference type="ARBA" id="ARBA00004651"/>
    </source>
</evidence>
<evidence type="ECO:0000313" key="12">
    <source>
        <dbReference type="EMBL" id="KAK1741576.1"/>
    </source>
</evidence>
<comment type="subcellular location">
    <subcellularLocation>
        <location evidence="1">Cell membrane</location>
        <topology evidence="1">Multi-pass membrane protein</topology>
    </subcellularLocation>
</comment>
<dbReference type="GO" id="GO:0098719">
    <property type="term" value="P:sodium ion import across plasma membrane"/>
    <property type="evidence" value="ECO:0007669"/>
    <property type="project" value="TreeGrafter"/>
</dbReference>
<dbReference type="InterPro" id="IPR006153">
    <property type="entry name" value="Cation/H_exchanger_TM"/>
</dbReference>
<feature type="transmembrane region" description="Helical" evidence="10">
    <location>
        <begin position="176"/>
        <end position="197"/>
    </location>
</feature>
<keyword evidence="9" id="KW-0739">Sodium transport</keyword>
<feature type="transmembrane region" description="Helical" evidence="10">
    <location>
        <begin position="278"/>
        <end position="296"/>
    </location>
</feature>
<evidence type="ECO:0000256" key="5">
    <source>
        <dbReference type="ARBA" id="ARBA00022989"/>
    </source>
</evidence>
<name>A0AAD8Y855_9STRA</name>
<keyword evidence="2" id="KW-0813">Transport</keyword>
<dbReference type="AlphaFoldDB" id="A0AAD8Y855"/>
<dbReference type="PANTHER" id="PTHR10110">
    <property type="entry name" value="SODIUM/HYDROGEN EXCHANGER"/>
    <property type="match status" value="1"/>
</dbReference>
<keyword evidence="3" id="KW-1003">Cell membrane</keyword>
<feature type="transmembrane region" description="Helical" evidence="10">
    <location>
        <begin position="408"/>
        <end position="428"/>
    </location>
</feature>
<sequence length="453" mass="50149">MAAASASIRRLRMHQSAAASEQLPAQKSDSSSTIVDLRRLHNRQNKRIFSLRDQFIRTNVDIYLLGTLFVIINGLTLHLQVVEAMELSPDDIFCIDGPKSPAYRTFLWTADVYAIFFPIFCQSMAIFIYYALSRYLSFIPYTAIVFLVGVGIGYKAEYFQDDENAILISSLKWITMNGQVVLLVFLPGLIFLDAFTINVHLFFQAFWQLIIFAFPMVLAGAVLSGVVARYMLPYGWDWNLCMTFGSIISATDPVAVAGLFNALGAPPRMEMHISGESLLNDGSSVLLFNIFSQRFFYGMNVEGFGEDIGWGKGFELFFRLTFGGGLIGLCFGLSSVVILKLLNRRLSAEENVVQVVLTITAAYMSYFVADILCECSGIISTITCGLTVKVLGITLVHDVSLMLNFWRVLGEVLNTLLFVLGGTLWGNIISPSAGSLSLIRNTDQSDEPAKGSQ</sequence>
<dbReference type="EMBL" id="JATAAI010000013">
    <property type="protein sequence ID" value="KAK1741576.1"/>
    <property type="molecule type" value="Genomic_DNA"/>
</dbReference>
<feature type="transmembrane region" description="Helical" evidence="10">
    <location>
        <begin position="209"/>
        <end position="232"/>
    </location>
</feature>
<evidence type="ECO:0000259" key="11">
    <source>
        <dbReference type="Pfam" id="PF00999"/>
    </source>
</evidence>
<feature type="transmembrane region" description="Helical" evidence="10">
    <location>
        <begin position="351"/>
        <end position="372"/>
    </location>
</feature>
<dbReference type="Gene3D" id="6.10.140.1330">
    <property type="match status" value="1"/>
</dbReference>
<keyword evidence="5 10" id="KW-1133">Transmembrane helix</keyword>
<evidence type="ECO:0000313" key="13">
    <source>
        <dbReference type="Proteomes" id="UP001224775"/>
    </source>
</evidence>
<dbReference type="GO" id="GO:0005886">
    <property type="term" value="C:plasma membrane"/>
    <property type="evidence" value="ECO:0007669"/>
    <property type="project" value="UniProtKB-SubCell"/>
</dbReference>
<keyword evidence="4 10" id="KW-0812">Transmembrane</keyword>
<dbReference type="InterPro" id="IPR018422">
    <property type="entry name" value="Cation/H_exchanger_CPA1"/>
</dbReference>
<comment type="caution">
    <text evidence="12">The sequence shown here is derived from an EMBL/GenBank/DDBJ whole genome shotgun (WGS) entry which is preliminary data.</text>
</comment>
<keyword evidence="6" id="KW-0915">Sodium</keyword>
<dbReference type="Proteomes" id="UP001224775">
    <property type="component" value="Unassembled WGS sequence"/>
</dbReference>
<feature type="domain" description="Cation/H+ exchanger transmembrane" evidence="11">
    <location>
        <begin position="125"/>
        <end position="423"/>
    </location>
</feature>
<dbReference type="GO" id="GO:0051453">
    <property type="term" value="P:regulation of intracellular pH"/>
    <property type="evidence" value="ECO:0007669"/>
    <property type="project" value="TreeGrafter"/>
</dbReference>
<evidence type="ECO:0000256" key="6">
    <source>
        <dbReference type="ARBA" id="ARBA00023053"/>
    </source>
</evidence>
<protein>
    <submittedName>
        <fullName evidence="12">Sodium/hydrogen exchanger family protein</fullName>
    </submittedName>
</protein>
<feature type="transmembrane region" description="Helical" evidence="10">
    <location>
        <begin position="138"/>
        <end position="156"/>
    </location>
</feature>
<evidence type="ECO:0000256" key="4">
    <source>
        <dbReference type="ARBA" id="ARBA00022692"/>
    </source>
</evidence>
<evidence type="ECO:0000256" key="2">
    <source>
        <dbReference type="ARBA" id="ARBA00022448"/>
    </source>
</evidence>
<evidence type="ECO:0000256" key="9">
    <source>
        <dbReference type="ARBA" id="ARBA00023201"/>
    </source>
</evidence>
<evidence type="ECO:0000256" key="10">
    <source>
        <dbReference type="SAM" id="Phobius"/>
    </source>
</evidence>
<dbReference type="Pfam" id="PF00999">
    <property type="entry name" value="Na_H_Exchanger"/>
    <property type="match status" value="1"/>
</dbReference>
<feature type="transmembrane region" description="Helical" evidence="10">
    <location>
        <begin position="112"/>
        <end position="131"/>
    </location>
</feature>
<feature type="transmembrane region" description="Helical" evidence="10">
    <location>
        <begin position="316"/>
        <end position="339"/>
    </location>
</feature>
<feature type="transmembrane region" description="Helical" evidence="10">
    <location>
        <begin position="378"/>
        <end position="396"/>
    </location>
</feature>
<keyword evidence="8 10" id="KW-0472">Membrane</keyword>
<evidence type="ECO:0000256" key="8">
    <source>
        <dbReference type="ARBA" id="ARBA00023136"/>
    </source>
</evidence>
<proteinExistence type="predicted"/>
<feature type="transmembrane region" description="Helical" evidence="10">
    <location>
        <begin position="244"/>
        <end position="266"/>
    </location>
</feature>
<dbReference type="GO" id="GO:0015386">
    <property type="term" value="F:potassium:proton antiporter activity"/>
    <property type="evidence" value="ECO:0007669"/>
    <property type="project" value="TreeGrafter"/>
</dbReference>
<keyword evidence="13" id="KW-1185">Reference proteome</keyword>
<reference evidence="12" key="1">
    <citation type="submission" date="2023-06" db="EMBL/GenBank/DDBJ databases">
        <title>Survivors Of The Sea: Transcriptome response of Skeletonema marinoi to long-term dormancy.</title>
        <authorList>
            <person name="Pinder M.I.M."/>
            <person name="Kourtchenko O."/>
            <person name="Robertson E.K."/>
            <person name="Larsson T."/>
            <person name="Maumus F."/>
            <person name="Osuna-Cruz C.M."/>
            <person name="Vancaester E."/>
            <person name="Stenow R."/>
            <person name="Vandepoele K."/>
            <person name="Ploug H."/>
            <person name="Bruchert V."/>
            <person name="Godhe A."/>
            <person name="Topel M."/>
        </authorList>
    </citation>
    <scope>NUCLEOTIDE SEQUENCE</scope>
    <source>
        <strain evidence="12">R05AC</strain>
    </source>
</reference>
<evidence type="ECO:0000256" key="7">
    <source>
        <dbReference type="ARBA" id="ARBA00023065"/>
    </source>
</evidence>
<accession>A0AAD8Y855</accession>
<evidence type="ECO:0000256" key="3">
    <source>
        <dbReference type="ARBA" id="ARBA00022475"/>
    </source>
</evidence>